<feature type="repeat" description="WD" evidence="3">
    <location>
        <begin position="246"/>
        <end position="271"/>
    </location>
</feature>
<keyword evidence="6" id="KW-1185">Reference proteome</keyword>
<evidence type="ECO:0000256" key="3">
    <source>
        <dbReference type="PROSITE-ProRule" id="PRU00221"/>
    </source>
</evidence>
<dbReference type="OrthoDB" id="256303at2759"/>
<protein>
    <submittedName>
        <fullName evidence="5">Nuclear pore complex protein</fullName>
    </submittedName>
</protein>
<evidence type="ECO:0000313" key="6">
    <source>
        <dbReference type="Proteomes" id="UP000234254"/>
    </source>
</evidence>
<proteinExistence type="predicted"/>
<keyword evidence="1 3" id="KW-0853">WD repeat</keyword>
<dbReference type="InterPro" id="IPR015943">
    <property type="entry name" value="WD40/YVTN_repeat-like_dom_sf"/>
</dbReference>
<dbReference type="GeneID" id="36548050"/>
<dbReference type="EMBL" id="MSFM01000013">
    <property type="protein sequence ID" value="PKY00933.1"/>
    <property type="molecule type" value="Genomic_DNA"/>
</dbReference>
<dbReference type="SMART" id="SM00320">
    <property type="entry name" value="WD40"/>
    <property type="match status" value="5"/>
</dbReference>
<reference evidence="5" key="1">
    <citation type="submission" date="2016-12" db="EMBL/GenBank/DDBJ databases">
        <title>The genomes of Aspergillus section Nigri reveals drivers in fungal speciation.</title>
        <authorList>
            <consortium name="DOE Joint Genome Institute"/>
            <person name="Vesth T.C."/>
            <person name="Nybo J."/>
            <person name="Theobald S."/>
            <person name="Brandl J."/>
            <person name="Frisvad J.C."/>
            <person name="Nielsen K.F."/>
            <person name="Lyhne E.K."/>
            <person name="Kogle M.E."/>
            <person name="Kuo A."/>
            <person name="Riley R."/>
            <person name="Clum A."/>
            <person name="Nolan M."/>
            <person name="Lipzen A."/>
            <person name="Salamov A."/>
            <person name="Henrissat B."/>
            <person name="Wiebenga A."/>
            <person name="De vries R.P."/>
            <person name="Grigoriev I.V."/>
            <person name="Mortensen U.H."/>
            <person name="Andersen M.R."/>
            <person name="Baker S.E."/>
        </authorList>
    </citation>
    <scope>NUCLEOTIDE SEQUENCE</scope>
    <source>
        <strain evidence="5">IBT 28561</strain>
    </source>
</reference>
<dbReference type="InterPro" id="IPR036322">
    <property type="entry name" value="WD40_repeat_dom_sf"/>
</dbReference>
<dbReference type="AlphaFoldDB" id="A0A2I1CTH6"/>
<organism evidence="5 6">
    <name type="scientific">Aspergillus campestris (strain IBT 28561)</name>
    <dbReference type="NCBI Taxonomy" id="1392248"/>
    <lineage>
        <taxon>Eukaryota</taxon>
        <taxon>Fungi</taxon>
        <taxon>Dikarya</taxon>
        <taxon>Ascomycota</taxon>
        <taxon>Pezizomycotina</taxon>
        <taxon>Eurotiomycetes</taxon>
        <taxon>Eurotiomycetidae</taxon>
        <taxon>Eurotiales</taxon>
        <taxon>Aspergillaceae</taxon>
        <taxon>Aspergillus</taxon>
        <taxon>Aspergillus subgen. Circumdati</taxon>
    </lineage>
</organism>
<name>A0A2I1CTH6_ASPC2</name>
<dbReference type="Pfam" id="PF00400">
    <property type="entry name" value="WD40"/>
    <property type="match status" value="4"/>
</dbReference>
<dbReference type="InterPro" id="IPR020472">
    <property type="entry name" value="WD40_PAC1"/>
</dbReference>
<feature type="repeat" description="WD" evidence="3">
    <location>
        <begin position="118"/>
        <end position="163"/>
    </location>
</feature>
<evidence type="ECO:0000313" key="5">
    <source>
        <dbReference type="EMBL" id="PKY00933.1"/>
    </source>
</evidence>
<evidence type="ECO:0000256" key="1">
    <source>
        <dbReference type="ARBA" id="ARBA00022574"/>
    </source>
</evidence>
<dbReference type="InterPro" id="IPR001680">
    <property type="entry name" value="WD40_rpt"/>
</dbReference>
<sequence>MSGLFGSVGAASTTAGQTNTTGDISKDVALNTPPDDSISDLRFSPASDHLAVASWDKKVRIYEINDQGQSEGKALFEHEAPVLNCCWSPDGTKVVGVGADKAARMLDLGAGATAPVQVAAHDAPIRCCDMIPNPAGNSPLLITGSWDKTVKYWDLRQSTPIATVECQERVYTMDVKNKLLVVGTADRYINIINLDNPTKFYKTMQSPLKWQTRVVSCFADATGFAVGSIEGRYPANQRDINNIYSVNAISFHPVHGTFSTSGSDGTFHFWDKDAKHRLKGYPSVGDTISATAFNRTGSIFAYAVSYDWSKGYSANTPQLPNKVMLHPVAQEEVKPRPGTRKR</sequence>
<dbReference type="PRINTS" id="PR00320">
    <property type="entry name" value="GPROTEINBRPT"/>
</dbReference>
<dbReference type="PANTHER" id="PTHR10971">
    <property type="entry name" value="MRNA EXPORT FACTOR AND BUB3"/>
    <property type="match status" value="1"/>
</dbReference>
<dbReference type="Gene3D" id="2.130.10.10">
    <property type="entry name" value="YVTN repeat-like/Quinoprotein amine dehydrogenase"/>
    <property type="match status" value="1"/>
</dbReference>
<dbReference type="Proteomes" id="UP000234254">
    <property type="component" value="Unassembled WGS sequence"/>
</dbReference>
<gene>
    <name evidence="5" type="ORF">P168DRAFT_321983</name>
</gene>
<feature type="compositionally biased region" description="Polar residues" evidence="4">
    <location>
        <begin position="10"/>
        <end position="23"/>
    </location>
</feature>
<comment type="caution">
    <text evidence="5">The sequence shown here is derived from an EMBL/GenBank/DDBJ whole genome shotgun (WGS) entry which is preliminary data.</text>
</comment>
<dbReference type="VEuPathDB" id="FungiDB:P168DRAFT_321983"/>
<dbReference type="PROSITE" id="PS50082">
    <property type="entry name" value="WD_REPEATS_2"/>
    <property type="match status" value="2"/>
</dbReference>
<evidence type="ECO:0000256" key="4">
    <source>
        <dbReference type="SAM" id="MobiDB-lite"/>
    </source>
</evidence>
<dbReference type="RefSeq" id="XP_024689527.1">
    <property type="nucleotide sequence ID" value="XM_024840526.1"/>
</dbReference>
<feature type="region of interest" description="Disordered" evidence="4">
    <location>
        <begin position="1"/>
        <end position="31"/>
    </location>
</feature>
<dbReference type="SUPFAM" id="SSF50978">
    <property type="entry name" value="WD40 repeat-like"/>
    <property type="match status" value="1"/>
</dbReference>
<accession>A0A2I1CTH6</accession>
<keyword evidence="2" id="KW-0677">Repeat</keyword>
<evidence type="ECO:0000256" key="2">
    <source>
        <dbReference type="ARBA" id="ARBA00022737"/>
    </source>
</evidence>